<evidence type="ECO:0000256" key="7">
    <source>
        <dbReference type="ARBA" id="ARBA00022816"/>
    </source>
</evidence>
<gene>
    <name evidence="14" type="ORF">SS50377_13423</name>
    <name evidence="15" type="ORF">SS50377_27603</name>
</gene>
<name>V6M0G0_9EUKA</name>
<dbReference type="InterPro" id="IPR037177">
    <property type="entry name" value="DLC_sf"/>
</dbReference>
<keyword evidence="7" id="KW-0509">mRNA transport</keyword>
<keyword evidence="4" id="KW-0813">Transport</keyword>
<evidence type="ECO:0000256" key="9">
    <source>
        <dbReference type="ARBA" id="ARBA00023017"/>
    </source>
</evidence>
<dbReference type="InterPro" id="IPR019763">
    <property type="entry name" value="Dynein_light_1/2_CS"/>
</dbReference>
<dbReference type="SMART" id="SM01375">
    <property type="entry name" value="Dynein_light"/>
    <property type="match status" value="1"/>
</dbReference>
<dbReference type="FunFam" id="3.30.740.10:FF:000005">
    <property type="entry name" value="Dynein light chain"/>
    <property type="match status" value="1"/>
</dbReference>
<dbReference type="AlphaFoldDB" id="V6M0G0"/>
<keyword evidence="5 13" id="KW-0963">Cytoplasm</keyword>
<dbReference type="GO" id="GO:0045505">
    <property type="term" value="F:dynein intermediate chain binding"/>
    <property type="evidence" value="ECO:0007669"/>
    <property type="project" value="TreeGrafter"/>
</dbReference>
<dbReference type="Pfam" id="PF01221">
    <property type="entry name" value="Dynein_light"/>
    <property type="match status" value="1"/>
</dbReference>
<dbReference type="EMBL" id="KI546073">
    <property type="protein sequence ID" value="EST46619.1"/>
    <property type="molecule type" value="Genomic_DNA"/>
</dbReference>
<dbReference type="InterPro" id="IPR001372">
    <property type="entry name" value="Dynein_light_chain_typ-1/2"/>
</dbReference>
<evidence type="ECO:0000256" key="1">
    <source>
        <dbReference type="ARBA" id="ARBA00004123"/>
    </source>
</evidence>
<evidence type="ECO:0000256" key="13">
    <source>
        <dbReference type="RuleBase" id="RU365010"/>
    </source>
</evidence>
<organism evidence="14">
    <name type="scientific">Spironucleus salmonicida</name>
    <dbReference type="NCBI Taxonomy" id="348837"/>
    <lineage>
        <taxon>Eukaryota</taxon>
        <taxon>Metamonada</taxon>
        <taxon>Diplomonadida</taxon>
        <taxon>Hexamitidae</taxon>
        <taxon>Hexamitinae</taxon>
        <taxon>Spironucleus</taxon>
    </lineage>
</organism>
<accession>V6M0G0</accession>
<evidence type="ECO:0000256" key="10">
    <source>
        <dbReference type="ARBA" id="ARBA00023175"/>
    </source>
</evidence>
<evidence type="ECO:0000256" key="6">
    <source>
        <dbReference type="ARBA" id="ARBA00022701"/>
    </source>
</evidence>
<comment type="subcellular location">
    <subcellularLocation>
        <location evidence="2 13">Cytoplasm</location>
        <location evidence="2 13">Cytoskeleton</location>
    </subcellularLocation>
    <subcellularLocation>
        <location evidence="1">Nucleus</location>
    </subcellularLocation>
</comment>
<evidence type="ECO:0000313" key="15">
    <source>
        <dbReference type="EMBL" id="KAH0571302.1"/>
    </source>
</evidence>
<reference evidence="15" key="2">
    <citation type="submission" date="2020-12" db="EMBL/GenBank/DDBJ databases">
        <title>New Spironucleus salmonicida genome in near-complete chromosomes.</title>
        <authorList>
            <person name="Xu F."/>
            <person name="Kurt Z."/>
            <person name="Jimenez-Gonzalez A."/>
            <person name="Astvaldsson A."/>
            <person name="Andersson J.O."/>
            <person name="Svard S.G."/>
        </authorList>
    </citation>
    <scope>NUCLEOTIDE SEQUENCE</scope>
    <source>
        <strain evidence="15">ATCC 50377</strain>
    </source>
</reference>
<evidence type="ECO:0000256" key="3">
    <source>
        <dbReference type="ARBA" id="ARBA00010156"/>
    </source>
</evidence>
<evidence type="ECO:0000256" key="8">
    <source>
        <dbReference type="ARBA" id="ARBA00022927"/>
    </source>
</evidence>
<evidence type="ECO:0000313" key="14">
    <source>
        <dbReference type="EMBL" id="EST46619.1"/>
    </source>
</evidence>
<protein>
    <recommendedName>
        <fullName evidence="13">Dynein light chain</fullName>
    </recommendedName>
</protein>
<keyword evidence="10 13" id="KW-0505">Motor protein</keyword>
<dbReference type="GO" id="GO:0005634">
    <property type="term" value="C:nucleus"/>
    <property type="evidence" value="ECO:0007669"/>
    <property type="project" value="UniProtKB-SubCell"/>
</dbReference>
<evidence type="ECO:0000313" key="16">
    <source>
        <dbReference type="Proteomes" id="UP000018208"/>
    </source>
</evidence>
<dbReference type="GO" id="GO:0005874">
    <property type="term" value="C:microtubule"/>
    <property type="evidence" value="ECO:0007669"/>
    <property type="project" value="UniProtKB-KW"/>
</dbReference>
<dbReference type="EMBL" id="AUWU02000007">
    <property type="protein sequence ID" value="KAH0571302.1"/>
    <property type="molecule type" value="Genomic_DNA"/>
</dbReference>
<sequence>MPKPTNIVADIKEEIKAAITAKLLEETDKQQSESDLVNTIKTYLDNTYYPSWHVIVGKSFGSTVTHEAKAFYTCKIGELNVLIYKAGVL</sequence>
<evidence type="ECO:0000256" key="5">
    <source>
        <dbReference type="ARBA" id="ARBA00022490"/>
    </source>
</evidence>
<reference evidence="14 15" key="1">
    <citation type="journal article" date="2014" name="PLoS Genet.">
        <title>The Genome of Spironucleus salmonicida Highlights a Fish Pathogen Adapted to Fluctuating Environments.</title>
        <authorList>
            <person name="Xu F."/>
            <person name="Jerlstrom-Hultqvist J."/>
            <person name="Einarsson E."/>
            <person name="Astvaldsson A."/>
            <person name="Svard S.G."/>
            <person name="Andersson J.O."/>
        </authorList>
    </citation>
    <scope>NUCLEOTIDE SEQUENCE</scope>
    <source>
        <strain evidence="15">ATCC 50377</strain>
    </source>
</reference>
<dbReference type="PANTHER" id="PTHR11886">
    <property type="entry name" value="DYNEIN LIGHT CHAIN"/>
    <property type="match status" value="1"/>
</dbReference>
<evidence type="ECO:0000256" key="4">
    <source>
        <dbReference type="ARBA" id="ARBA00022448"/>
    </source>
</evidence>
<dbReference type="Proteomes" id="UP000018208">
    <property type="component" value="Unassembled WGS sequence"/>
</dbReference>
<dbReference type="GO" id="GO:0051028">
    <property type="term" value="P:mRNA transport"/>
    <property type="evidence" value="ECO:0007669"/>
    <property type="project" value="UniProtKB-KW"/>
</dbReference>
<comment type="similarity">
    <text evidence="3 13">Belongs to the dynein light chain family.</text>
</comment>
<dbReference type="PROSITE" id="PS01239">
    <property type="entry name" value="DYNEIN_LIGHT_1"/>
    <property type="match status" value="1"/>
</dbReference>
<dbReference type="SUPFAM" id="SSF54648">
    <property type="entry name" value="DLC"/>
    <property type="match status" value="1"/>
</dbReference>
<dbReference type="Gene3D" id="3.30.740.10">
    <property type="entry name" value="Protein Inhibitor Of Neuronal Nitric Oxide Synthase"/>
    <property type="match status" value="1"/>
</dbReference>
<keyword evidence="16" id="KW-1185">Reference proteome</keyword>
<dbReference type="PANTHER" id="PTHR11886:SF35">
    <property type="entry name" value="DYNEIN LIGHT CHAIN"/>
    <property type="match status" value="1"/>
</dbReference>
<keyword evidence="11 13" id="KW-0206">Cytoskeleton</keyword>
<dbReference type="OrthoDB" id="10033309at2759"/>
<keyword evidence="8" id="KW-0653">Protein transport</keyword>
<dbReference type="GO" id="GO:0005868">
    <property type="term" value="C:cytoplasmic dynein complex"/>
    <property type="evidence" value="ECO:0007669"/>
    <property type="project" value="TreeGrafter"/>
</dbReference>
<evidence type="ECO:0000256" key="11">
    <source>
        <dbReference type="ARBA" id="ARBA00023212"/>
    </source>
</evidence>
<dbReference type="GO" id="GO:0007017">
    <property type="term" value="P:microtubule-based process"/>
    <property type="evidence" value="ECO:0007669"/>
    <property type="project" value="InterPro"/>
</dbReference>
<dbReference type="GO" id="GO:0015031">
    <property type="term" value="P:protein transport"/>
    <property type="evidence" value="ECO:0007669"/>
    <property type="project" value="UniProtKB-KW"/>
</dbReference>
<proteinExistence type="inferred from homology"/>
<keyword evidence="6 13" id="KW-0493">Microtubule</keyword>
<evidence type="ECO:0000256" key="2">
    <source>
        <dbReference type="ARBA" id="ARBA00004245"/>
    </source>
</evidence>
<evidence type="ECO:0000256" key="12">
    <source>
        <dbReference type="ARBA" id="ARBA00023242"/>
    </source>
</evidence>
<keyword evidence="9 13" id="KW-0243">Dynein</keyword>
<keyword evidence="12" id="KW-0539">Nucleus</keyword>
<dbReference type="CDD" id="cd21450">
    <property type="entry name" value="DLC-like_DYNLL1-like"/>
    <property type="match status" value="1"/>
</dbReference>
<dbReference type="VEuPathDB" id="GiardiaDB:SS50377_27603"/>